<evidence type="ECO:0000256" key="10">
    <source>
        <dbReference type="ARBA" id="ARBA00023242"/>
    </source>
</evidence>
<evidence type="ECO:0000259" key="14">
    <source>
        <dbReference type="PROSITE" id="PS50089"/>
    </source>
</evidence>
<dbReference type="Pfam" id="PF14570">
    <property type="entry name" value="zf-RING_4"/>
    <property type="match status" value="1"/>
</dbReference>
<evidence type="ECO:0008006" key="18">
    <source>
        <dbReference type="Google" id="ProtNLM"/>
    </source>
</evidence>
<evidence type="ECO:0000259" key="15">
    <source>
        <dbReference type="PROSITE" id="PS50102"/>
    </source>
</evidence>
<dbReference type="GO" id="GO:0030015">
    <property type="term" value="C:CCR4-NOT core complex"/>
    <property type="evidence" value="ECO:0007669"/>
    <property type="project" value="UniProtKB-ARBA"/>
</dbReference>
<evidence type="ECO:0000256" key="7">
    <source>
        <dbReference type="ARBA" id="ARBA00023015"/>
    </source>
</evidence>
<dbReference type="FunFam" id="3.30.40.10:FF:000006">
    <property type="entry name" value="CCR4-NOT transcription complex subunit 4"/>
    <property type="match status" value="1"/>
</dbReference>
<dbReference type="PROSITE" id="PS50102">
    <property type="entry name" value="RRM"/>
    <property type="match status" value="1"/>
</dbReference>
<keyword evidence="10" id="KW-0539">Nucleus</keyword>
<dbReference type="SUPFAM" id="SSF54928">
    <property type="entry name" value="RNA-binding domain, RBD"/>
    <property type="match status" value="1"/>
</dbReference>
<feature type="domain" description="RING-type" evidence="14">
    <location>
        <begin position="11"/>
        <end position="54"/>
    </location>
</feature>
<dbReference type="GO" id="GO:0010557">
    <property type="term" value="P:positive regulation of macromolecule biosynthetic process"/>
    <property type="evidence" value="ECO:0007669"/>
    <property type="project" value="UniProtKB-ARBA"/>
</dbReference>
<evidence type="ECO:0000256" key="9">
    <source>
        <dbReference type="ARBA" id="ARBA00023163"/>
    </source>
</evidence>
<keyword evidence="4 11" id="KW-0863">Zinc-finger</keyword>
<dbReference type="GO" id="GO:0006401">
    <property type="term" value="P:RNA catabolic process"/>
    <property type="evidence" value="ECO:0007669"/>
    <property type="project" value="UniProtKB-ARBA"/>
</dbReference>
<dbReference type="InterPro" id="IPR012677">
    <property type="entry name" value="Nucleotide-bd_a/b_plait_sf"/>
</dbReference>
<comment type="subcellular location">
    <subcellularLocation>
        <location evidence="1">Nucleus</location>
    </subcellularLocation>
</comment>
<evidence type="ECO:0000256" key="11">
    <source>
        <dbReference type="PROSITE-ProRule" id="PRU00175"/>
    </source>
</evidence>
<dbReference type="InterPro" id="IPR001841">
    <property type="entry name" value="Znf_RING"/>
</dbReference>
<dbReference type="STRING" id="61395.A0A1Y1WIB4"/>
<dbReference type="FunFam" id="3.30.70.330:FF:000257">
    <property type="entry name" value="CCR4-NOT core complex subunit Not4"/>
    <property type="match status" value="1"/>
</dbReference>
<dbReference type="OrthoDB" id="1923159at2759"/>
<evidence type="ECO:0000256" key="3">
    <source>
        <dbReference type="ARBA" id="ARBA00022723"/>
    </source>
</evidence>
<dbReference type="EMBL" id="MCFD01000002">
    <property type="protein sequence ID" value="ORX73279.1"/>
    <property type="molecule type" value="Genomic_DNA"/>
</dbReference>
<dbReference type="GO" id="GO:0003723">
    <property type="term" value="F:RNA binding"/>
    <property type="evidence" value="ECO:0007669"/>
    <property type="project" value="UniProtKB-UniRule"/>
</dbReference>
<keyword evidence="5" id="KW-0862">Zinc</keyword>
<keyword evidence="9" id="KW-0804">Transcription</keyword>
<keyword evidence="6 12" id="KW-0694">RNA-binding</keyword>
<keyword evidence="7" id="KW-0805">Transcription regulation</keyword>
<evidence type="ECO:0000256" key="1">
    <source>
        <dbReference type="ARBA" id="ARBA00004123"/>
    </source>
</evidence>
<dbReference type="Gene3D" id="3.30.70.330">
    <property type="match status" value="1"/>
</dbReference>
<dbReference type="GO" id="GO:0016567">
    <property type="term" value="P:protein ubiquitination"/>
    <property type="evidence" value="ECO:0007669"/>
    <property type="project" value="TreeGrafter"/>
</dbReference>
<evidence type="ECO:0000256" key="4">
    <source>
        <dbReference type="ARBA" id="ARBA00022771"/>
    </source>
</evidence>
<dbReference type="Pfam" id="PF00076">
    <property type="entry name" value="RRM_1"/>
    <property type="match status" value="1"/>
</dbReference>
<dbReference type="InterPro" id="IPR003954">
    <property type="entry name" value="RRM_euk-type"/>
</dbReference>
<dbReference type="GeneID" id="63801122"/>
<evidence type="ECO:0000256" key="2">
    <source>
        <dbReference type="ARBA" id="ARBA00022491"/>
    </source>
</evidence>
<dbReference type="SUPFAM" id="SSF57850">
    <property type="entry name" value="RING/U-box"/>
    <property type="match status" value="1"/>
</dbReference>
<gene>
    <name evidence="16" type="ORF">DL89DRAFT_220810</name>
</gene>
<feature type="coiled-coil region" evidence="13">
    <location>
        <begin position="72"/>
        <end position="99"/>
    </location>
</feature>
<dbReference type="InterPro" id="IPR039780">
    <property type="entry name" value="Mot2"/>
</dbReference>
<dbReference type="InterPro" id="IPR035979">
    <property type="entry name" value="RBD_domain_sf"/>
</dbReference>
<keyword evidence="8 13" id="KW-0175">Coiled coil</keyword>
<reference evidence="16 17" key="1">
    <citation type="submission" date="2016-07" db="EMBL/GenBank/DDBJ databases">
        <title>Pervasive Adenine N6-methylation of Active Genes in Fungi.</title>
        <authorList>
            <consortium name="DOE Joint Genome Institute"/>
            <person name="Mondo S.J."/>
            <person name="Dannebaum R.O."/>
            <person name="Kuo R.C."/>
            <person name="Labutti K."/>
            <person name="Haridas S."/>
            <person name="Kuo A."/>
            <person name="Salamov A."/>
            <person name="Ahrendt S.R."/>
            <person name="Lipzen A."/>
            <person name="Sullivan W."/>
            <person name="Andreopoulos W.B."/>
            <person name="Clum A."/>
            <person name="Lindquist E."/>
            <person name="Daum C."/>
            <person name="Ramamoorthy G.K."/>
            <person name="Gryganskyi A."/>
            <person name="Culley D."/>
            <person name="Magnuson J.K."/>
            <person name="James T.Y."/>
            <person name="O'Malley M.A."/>
            <person name="Stajich J.E."/>
            <person name="Spatafora J.W."/>
            <person name="Visel A."/>
            <person name="Grigoriev I.V."/>
        </authorList>
    </citation>
    <scope>NUCLEOTIDE SEQUENCE [LARGE SCALE GENOMIC DNA]</scope>
    <source>
        <strain evidence="16 17">ATCC 12442</strain>
    </source>
</reference>
<comment type="caution">
    <text evidence="16">The sequence shown here is derived from an EMBL/GenBank/DDBJ whole genome shotgun (WGS) entry which is preliminary data.</text>
</comment>
<evidence type="ECO:0000256" key="6">
    <source>
        <dbReference type="ARBA" id="ARBA00022884"/>
    </source>
</evidence>
<dbReference type="GO" id="GO:0061630">
    <property type="term" value="F:ubiquitin protein ligase activity"/>
    <property type="evidence" value="ECO:0007669"/>
    <property type="project" value="UniProtKB-ARBA"/>
</dbReference>
<evidence type="ECO:0000313" key="17">
    <source>
        <dbReference type="Proteomes" id="UP000193922"/>
    </source>
</evidence>
<organism evidence="16 17">
    <name type="scientific">Linderina pennispora</name>
    <dbReference type="NCBI Taxonomy" id="61395"/>
    <lineage>
        <taxon>Eukaryota</taxon>
        <taxon>Fungi</taxon>
        <taxon>Fungi incertae sedis</taxon>
        <taxon>Zoopagomycota</taxon>
        <taxon>Kickxellomycotina</taxon>
        <taxon>Kickxellomycetes</taxon>
        <taxon>Kickxellales</taxon>
        <taxon>Kickxellaceae</taxon>
        <taxon>Linderina</taxon>
    </lineage>
</organism>
<dbReference type="SMART" id="SM00360">
    <property type="entry name" value="RRM"/>
    <property type="match status" value="1"/>
</dbReference>
<dbReference type="PANTHER" id="PTHR12603">
    <property type="entry name" value="CCR4-NOT TRANSCRIPTION COMPLEX RELATED"/>
    <property type="match status" value="1"/>
</dbReference>
<dbReference type="Proteomes" id="UP000193922">
    <property type="component" value="Unassembled WGS sequence"/>
</dbReference>
<dbReference type="InterPro" id="IPR039515">
    <property type="entry name" value="NOT4_mRING-HC-C4C4"/>
</dbReference>
<evidence type="ECO:0000313" key="16">
    <source>
        <dbReference type="EMBL" id="ORX73279.1"/>
    </source>
</evidence>
<dbReference type="AlphaFoldDB" id="A0A1Y1WIB4"/>
<proteinExistence type="predicted"/>
<dbReference type="RefSeq" id="XP_040746619.1">
    <property type="nucleotide sequence ID" value="XM_040884474.1"/>
</dbReference>
<evidence type="ECO:0000256" key="8">
    <source>
        <dbReference type="ARBA" id="ARBA00023054"/>
    </source>
</evidence>
<evidence type="ECO:0000256" key="5">
    <source>
        <dbReference type="ARBA" id="ARBA00022833"/>
    </source>
</evidence>
<dbReference type="InterPro" id="IPR013083">
    <property type="entry name" value="Znf_RING/FYVE/PHD"/>
</dbReference>
<dbReference type="GO" id="GO:0016071">
    <property type="term" value="P:mRNA metabolic process"/>
    <property type="evidence" value="ECO:0007669"/>
    <property type="project" value="UniProtKB-ARBA"/>
</dbReference>
<dbReference type="GO" id="GO:0010629">
    <property type="term" value="P:negative regulation of gene expression"/>
    <property type="evidence" value="ECO:0007669"/>
    <property type="project" value="UniProtKB-ARBA"/>
</dbReference>
<evidence type="ECO:0000256" key="12">
    <source>
        <dbReference type="PROSITE-ProRule" id="PRU00176"/>
    </source>
</evidence>
<dbReference type="CDD" id="cd16618">
    <property type="entry name" value="mRING-HC-C4C4_CNOT4"/>
    <property type="match status" value="1"/>
</dbReference>
<dbReference type="CDD" id="cd12438">
    <property type="entry name" value="RRM_CNOT4"/>
    <property type="match status" value="1"/>
</dbReference>
<dbReference type="PROSITE" id="PS50089">
    <property type="entry name" value="ZF_RING_2"/>
    <property type="match status" value="1"/>
</dbReference>
<dbReference type="SMART" id="SM00361">
    <property type="entry name" value="RRM_1"/>
    <property type="match status" value="1"/>
</dbReference>
<dbReference type="PANTHER" id="PTHR12603:SF0">
    <property type="entry name" value="CCR4-NOT TRANSCRIPTION COMPLEX SUBUNIT 4"/>
    <property type="match status" value="1"/>
</dbReference>
<keyword evidence="2" id="KW-0678">Repressor</keyword>
<protein>
    <recommendedName>
        <fullName evidence="18">RNA-binding domain-containing protein</fullName>
    </recommendedName>
</protein>
<dbReference type="Gene3D" id="3.30.40.10">
    <property type="entry name" value="Zinc/RING finger domain, C3HC4 (zinc finger)"/>
    <property type="match status" value="1"/>
</dbReference>
<keyword evidence="3" id="KW-0479">Metal-binding</keyword>
<dbReference type="GO" id="GO:0051254">
    <property type="term" value="P:positive regulation of RNA metabolic process"/>
    <property type="evidence" value="ECO:0007669"/>
    <property type="project" value="UniProtKB-ARBA"/>
</dbReference>
<dbReference type="InterPro" id="IPR034261">
    <property type="entry name" value="CNOT4_RRM"/>
</dbReference>
<evidence type="ECO:0000256" key="13">
    <source>
        <dbReference type="SAM" id="Coils"/>
    </source>
</evidence>
<dbReference type="InterPro" id="IPR000504">
    <property type="entry name" value="RRM_dom"/>
</dbReference>
<name>A0A1Y1WIB4_9FUNG</name>
<dbReference type="GO" id="GO:0005634">
    <property type="term" value="C:nucleus"/>
    <property type="evidence" value="ECO:0007669"/>
    <property type="project" value="UniProtKB-SubCell"/>
</dbReference>
<accession>A0A1Y1WIB4</accession>
<sequence length="228" mass="26136">MSSSENEDWECPLCMEELDIDDRGFFPCECGYQICRFCHNRLSQDYGGRCPACRRLYSEQTPRWKPISAAQMAKIRNEKKAKERERREIEGNNRRHLANVRVVQKNLVYVIGLPINLATEEILKGHDYFGQFGRINKIVINRRQAGSNAHHPTVGVYVTYATKDDAARAINAVDGSMLENRVLRATFGTTKYCSYYLRNIPCQNPGCMYLHEPGEEADSFTKEDLAAK</sequence>
<dbReference type="GO" id="GO:0008270">
    <property type="term" value="F:zinc ion binding"/>
    <property type="evidence" value="ECO:0007669"/>
    <property type="project" value="UniProtKB-KW"/>
</dbReference>
<keyword evidence="17" id="KW-1185">Reference proteome</keyword>
<feature type="domain" description="RRM" evidence="15">
    <location>
        <begin position="106"/>
        <end position="190"/>
    </location>
</feature>